<proteinExistence type="predicted"/>
<sequence length="118" mass="13332">MKASLIKVLAIFMLVLGLQQRVAVARPQINSRVKRVLSDVYLTEMQSKQAARKLGGVVVTVPVAMGLNYEKYGRKRRSQSRLLESLFNQSEEDQGDPRGDLIDPNELNDYDALFSSYK</sequence>
<gene>
    <name evidence="3" type="ORF">GWI33_022691</name>
</gene>
<comment type="caution">
    <text evidence="3">The sequence shown here is derived from an EMBL/GenBank/DDBJ whole genome shotgun (WGS) entry which is preliminary data.</text>
</comment>
<organism evidence="3 4">
    <name type="scientific">Rhynchophorus ferrugineus</name>
    <name type="common">Red palm weevil</name>
    <name type="synonym">Curculio ferrugineus</name>
    <dbReference type="NCBI Taxonomy" id="354439"/>
    <lineage>
        <taxon>Eukaryota</taxon>
        <taxon>Metazoa</taxon>
        <taxon>Ecdysozoa</taxon>
        <taxon>Arthropoda</taxon>
        <taxon>Hexapoda</taxon>
        <taxon>Insecta</taxon>
        <taxon>Pterygota</taxon>
        <taxon>Neoptera</taxon>
        <taxon>Endopterygota</taxon>
        <taxon>Coleoptera</taxon>
        <taxon>Polyphaga</taxon>
        <taxon>Cucujiformia</taxon>
        <taxon>Curculionidae</taxon>
        <taxon>Dryophthorinae</taxon>
        <taxon>Rhynchophorus</taxon>
    </lineage>
</organism>
<evidence type="ECO:0000256" key="2">
    <source>
        <dbReference type="SAM" id="SignalP"/>
    </source>
</evidence>
<evidence type="ECO:0000313" key="3">
    <source>
        <dbReference type="EMBL" id="KAF7284074.1"/>
    </source>
</evidence>
<keyword evidence="4" id="KW-1185">Reference proteome</keyword>
<feature type="region of interest" description="Disordered" evidence="1">
    <location>
        <begin position="87"/>
        <end position="107"/>
    </location>
</feature>
<dbReference type="AlphaFoldDB" id="A0A834IQ06"/>
<feature type="signal peptide" evidence="2">
    <location>
        <begin position="1"/>
        <end position="25"/>
    </location>
</feature>
<feature type="chain" id="PRO_5032627836" evidence="2">
    <location>
        <begin position="26"/>
        <end position="118"/>
    </location>
</feature>
<dbReference type="Proteomes" id="UP000625711">
    <property type="component" value="Unassembled WGS sequence"/>
</dbReference>
<keyword evidence="2" id="KW-0732">Signal</keyword>
<protein>
    <submittedName>
        <fullName evidence="3">Uncharacterized protein</fullName>
    </submittedName>
</protein>
<accession>A0A834IQ06</accession>
<name>A0A834IQ06_RHYFE</name>
<dbReference type="OrthoDB" id="6514900at2759"/>
<evidence type="ECO:0000313" key="4">
    <source>
        <dbReference type="Proteomes" id="UP000625711"/>
    </source>
</evidence>
<dbReference type="EMBL" id="JAACXV010000084">
    <property type="protein sequence ID" value="KAF7284074.1"/>
    <property type="molecule type" value="Genomic_DNA"/>
</dbReference>
<evidence type="ECO:0000256" key="1">
    <source>
        <dbReference type="SAM" id="MobiDB-lite"/>
    </source>
</evidence>
<reference evidence="3" key="1">
    <citation type="submission" date="2020-08" db="EMBL/GenBank/DDBJ databases">
        <title>Genome sequencing and assembly of the red palm weevil Rhynchophorus ferrugineus.</title>
        <authorList>
            <person name="Dias G.B."/>
            <person name="Bergman C.M."/>
            <person name="Manee M."/>
        </authorList>
    </citation>
    <scope>NUCLEOTIDE SEQUENCE</scope>
    <source>
        <strain evidence="3">AA-2017</strain>
        <tissue evidence="3">Whole larva</tissue>
    </source>
</reference>